<comment type="cofactor">
    <cofactor evidence="2">
        <name>Zn(2+)</name>
        <dbReference type="ChEBI" id="CHEBI:29105"/>
    </cofactor>
</comment>
<keyword evidence="9" id="KW-0413">Isomerase</keyword>
<name>A0A1G2RWP9_9BACT</name>
<comment type="subunit">
    <text evidence="4">Homodimer.</text>
</comment>
<reference evidence="11 12" key="1">
    <citation type="journal article" date="2016" name="Nat. Commun.">
        <title>Thousands of microbial genomes shed light on interconnected biogeochemical processes in an aquifer system.</title>
        <authorList>
            <person name="Anantharaman K."/>
            <person name="Brown C.T."/>
            <person name="Hug L.A."/>
            <person name="Sharon I."/>
            <person name="Castelle C.J."/>
            <person name="Probst A.J."/>
            <person name="Thomas B.C."/>
            <person name="Singh A."/>
            <person name="Wilkins M.J."/>
            <person name="Karaoz U."/>
            <person name="Brodie E.L."/>
            <person name="Williams K.H."/>
            <person name="Hubbard S.S."/>
            <person name="Banfield J.F."/>
        </authorList>
    </citation>
    <scope>NUCLEOTIDE SEQUENCE [LARGE SCALE GENOMIC DNA]</scope>
</reference>
<dbReference type="InterPro" id="IPR011060">
    <property type="entry name" value="RibuloseP-bd_barrel"/>
</dbReference>
<gene>
    <name evidence="11" type="ORF">A3J30_04140</name>
</gene>
<dbReference type="GO" id="GO:0005975">
    <property type="term" value="P:carbohydrate metabolic process"/>
    <property type="evidence" value="ECO:0007669"/>
    <property type="project" value="InterPro"/>
</dbReference>
<evidence type="ECO:0000313" key="12">
    <source>
        <dbReference type="Proteomes" id="UP000178222"/>
    </source>
</evidence>
<dbReference type="InterPro" id="IPR000056">
    <property type="entry name" value="Ribul_P_3_epim-like"/>
</dbReference>
<dbReference type="GO" id="GO:0046872">
    <property type="term" value="F:metal ion binding"/>
    <property type="evidence" value="ECO:0007669"/>
    <property type="project" value="UniProtKB-KW"/>
</dbReference>
<comment type="caution">
    <text evidence="11">The sequence shown here is derived from an EMBL/GenBank/DDBJ whole genome shotgun (WGS) entry which is preliminary data.</text>
</comment>
<keyword evidence="5" id="KW-0479">Metal-binding</keyword>
<evidence type="ECO:0000256" key="7">
    <source>
        <dbReference type="ARBA" id="ARBA00023004"/>
    </source>
</evidence>
<evidence type="ECO:0000256" key="9">
    <source>
        <dbReference type="ARBA" id="ARBA00023235"/>
    </source>
</evidence>
<evidence type="ECO:0008006" key="13">
    <source>
        <dbReference type="Google" id="ProtNLM"/>
    </source>
</evidence>
<keyword evidence="6" id="KW-0862">Zinc</keyword>
<keyword evidence="7" id="KW-0408">Iron</keyword>
<dbReference type="Pfam" id="PF00834">
    <property type="entry name" value="Ribul_P_3_epim"/>
    <property type="match status" value="1"/>
</dbReference>
<dbReference type="Gene3D" id="3.20.20.70">
    <property type="entry name" value="Aldolase class I"/>
    <property type="match status" value="1"/>
</dbReference>
<comment type="cofactor">
    <cofactor evidence="1">
        <name>Mn(2+)</name>
        <dbReference type="ChEBI" id="CHEBI:29035"/>
    </cofactor>
</comment>
<evidence type="ECO:0000256" key="10">
    <source>
        <dbReference type="ARBA" id="ARBA00023277"/>
    </source>
</evidence>
<dbReference type="GO" id="GO:0046496">
    <property type="term" value="P:nicotinamide nucleotide metabolic process"/>
    <property type="evidence" value="ECO:0007669"/>
    <property type="project" value="UniProtKB-ARBA"/>
</dbReference>
<dbReference type="PROSITE" id="PS01085">
    <property type="entry name" value="RIBUL_P_3_EPIMER_1"/>
    <property type="match status" value="1"/>
</dbReference>
<evidence type="ECO:0000256" key="4">
    <source>
        <dbReference type="ARBA" id="ARBA00011738"/>
    </source>
</evidence>
<dbReference type="FunFam" id="3.20.20.70:FF:000191">
    <property type="entry name" value="ribulose-phosphate 3-epimerase isoform X2"/>
    <property type="match status" value="1"/>
</dbReference>
<keyword evidence="8" id="KW-0464">Manganese</keyword>
<sequence length="210" mass="23296">MQRIIPAILTANPEELRENMEILKGHTKWLHIDIMDGKFVPNTSANLFELGEAAQFFHLEIHLMVEHPEKYLEDCSGIGAKRVIFHAEAVDSPEVVLQKMEEYGFQKEIAVNPPTPALKLASYIEKLDALLVMGVNPGFQQQEFIPDVLSKVSEIRRLKQDVLIGIDGGINEQTVKQAFGAGVDYACAGSAVMKTSDPVAALKHLEEMIS</sequence>
<keyword evidence="10" id="KW-0119">Carbohydrate metabolism</keyword>
<evidence type="ECO:0000256" key="8">
    <source>
        <dbReference type="ARBA" id="ARBA00023211"/>
    </source>
</evidence>
<dbReference type="Proteomes" id="UP000178222">
    <property type="component" value="Unassembled WGS sequence"/>
</dbReference>
<dbReference type="GO" id="GO:0006163">
    <property type="term" value="P:purine nucleotide metabolic process"/>
    <property type="evidence" value="ECO:0007669"/>
    <property type="project" value="UniProtKB-ARBA"/>
</dbReference>
<evidence type="ECO:0000256" key="6">
    <source>
        <dbReference type="ARBA" id="ARBA00022833"/>
    </source>
</evidence>
<dbReference type="NCBIfam" id="NF004076">
    <property type="entry name" value="PRK05581.1-4"/>
    <property type="match status" value="1"/>
</dbReference>
<evidence type="ECO:0000256" key="2">
    <source>
        <dbReference type="ARBA" id="ARBA00001947"/>
    </source>
</evidence>
<organism evidence="11 12">
    <name type="scientific">Candidatus Wildermuthbacteria bacterium RIFCSPLOWO2_02_FULL_47_9c</name>
    <dbReference type="NCBI Taxonomy" id="1802466"/>
    <lineage>
        <taxon>Bacteria</taxon>
        <taxon>Candidatus Wildermuthiibacteriota</taxon>
    </lineage>
</organism>
<dbReference type="GO" id="GO:1901135">
    <property type="term" value="P:carbohydrate derivative metabolic process"/>
    <property type="evidence" value="ECO:0007669"/>
    <property type="project" value="UniProtKB-ARBA"/>
</dbReference>
<evidence type="ECO:0000256" key="3">
    <source>
        <dbReference type="ARBA" id="ARBA00001954"/>
    </source>
</evidence>
<protein>
    <recommendedName>
        <fullName evidence="13">Ribulose-phosphate 3-epimerase</fullName>
    </recommendedName>
</protein>
<dbReference type="AlphaFoldDB" id="A0A1G2RWP9"/>
<evidence type="ECO:0000313" key="11">
    <source>
        <dbReference type="EMBL" id="OHA77254.1"/>
    </source>
</evidence>
<evidence type="ECO:0000256" key="5">
    <source>
        <dbReference type="ARBA" id="ARBA00022723"/>
    </source>
</evidence>
<comment type="cofactor">
    <cofactor evidence="3">
        <name>Fe(2+)</name>
        <dbReference type="ChEBI" id="CHEBI:29033"/>
    </cofactor>
</comment>
<dbReference type="SUPFAM" id="SSF51366">
    <property type="entry name" value="Ribulose-phoshate binding barrel"/>
    <property type="match status" value="1"/>
</dbReference>
<proteinExistence type="predicted"/>
<evidence type="ECO:0000256" key="1">
    <source>
        <dbReference type="ARBA" id="ARBA00001936"/>
    </source>
</evidence>
<dbReference type="InterPro" id="IPR013785">
    <property type="entry name" value="Aldolase_TIM"/>
</dbReference>
<dbReference type="PANTHER" id="PTHR11749">
    <property type="entry name" value="RIBULOSE-5-PHOSPHATE-3-EPIMERASE"/>
    <property type="match status" value="1"/>
</dbReference>
<dbReference type="GO" id="GO:0006091">
    <property type="term" value="P:generation of precursor metabolites and energy"/>
    <property type="evidence" value="ECO:0007669"/>
    <property type="project" value="UniProtKB-ARBA"/>
</dbReference>
<accession>A0A1G2RWP9</accession>
<dbReference type="GO" id="GO:0016857">
    <property type="term" value="F:racemase and epimerase activity, acting on carbohydrates and derivatives"/>
    <property type="evidence" value="ECO:0007669"/>
    <property type="project" value="InterPro"/>
</dbReference>
<dbReference type="EMBL" id="MHUL01000011">
    <property type="protein sequence ID" value="OHA77254.1"/>
    <property type="molecule type" value="Genomic_DNA"/>
</dbReference>
<dbReference type="CDD" id="cd00429">
    <property type="entry name" value="RPE"/>
    <property type="match status" value="1"/>
</dbReference>